<proteinExistence type="predicted"/>
<evidence type="ECO:0000313" key="5">
    <source>
        <dbReference type="Proteomes" id="UP000269097"/>
    </source>
</evidence>
<feature type="active site" description="Acyl-thioester intermediate" evidence="2">
    <location>
        <position position="236"/>
    </location>
</feature>
<dbReference type="EMBL" id="CP033433">
    <property type="protein sequence ID" value="AYQ75266.1"/>
    <property type="molecule type" value="Genomic_DNA"/>
</dbReference>
<organism evidence="4 5">
    <name type="scientific">Cohnella candidum</name>
    <dbReference type="NCBI Taxonomy" id="2674991"/>
    <lineage>
        <taxon>Bacteria</taxon>
        <taxon>Bacillati</taxon>
        <taxon>Bacillota</taxon>
        <taxon>Bacilli</taxon>
        <taxon>Bacillales</taxon>
        <taxon>Paenibacillaceae</taxon>
        <taxon>Cohnella</taxon>
    </lineage>
</organism>
<accession>A0A3G3K421</accession>
<evidence type="ECO:0000256" key="3">
    <source>
        <dbReference type="SAM" id="MobiDB-lite"/>
    </source>
</evidence>
<dbReference type="InterPro" id="IPR023365">
    <property type="entry name" value="Sortase_dom-sf"/>
</dbReference>
<name>A0A3G3K421_9BACL</name>
<reference evidence="4 5" key="1">
    <citation type="submission" date="2018-10" db="EMBL/GenBank/DDBJ databases">
        <title>Genome Sequence of Cohnella sp.</title>
        <authorList>
            <person name="Srinivasan S."/>
            <person name="Kim M.K."/>
        </authorList>
    </citation>
    <scope>NUCLEOTIDE SEQUENCE [LARGE SCALE GENOMIC DNA]</scope>
    <source>
        <strain evidence="4 5">18JY8-7</strain>
    </source>
</reference>
<dbReference type="SUPFAM" id="SSF63817">
    <property type="entry name" value="Sortase"/>
    <property type="match status" value="1"/>
</dbReference>
<dbReference type="KEGG" id="coh:EAV92_23605"/>
<dbReference type="AlphaFoldDB" id="A0A3G3K421"/>
<protein>
    <submittedName>
        <fullName evidence="4">Class F sortase</fullName>
    </submittedName>
</protein>
<evidence type="ECO:0000256" key="2">
    <source>
        <dbReference type="PIRSR" id="PIRSR605754-1"/>
    </source>
</evidence>
<feature type="region of interest" description="Disordered" evidence="3">
    <location>
        <begin position="27"/>
        <end position="110"/>
    </location>
</feature>
<dbReference type="Proteomes" id="UP000269097">
    <property type="component" value="Chromosome"/>
</dbReference>
<sequence>MDGLSNMRKLFLIPIVCSLLIAGCGGEKKEPQASISTESVEPAASPAAETGSETPSLPSSDPAASPSQSASPSTSASPSASDSPSPSVSPSASPSQPAAKPQTEPKAEQTVEGIVPSEIDIPDIGVDADVISLGLTKDGAMDVPSDADDVGWFKPGYRPGIPGHAVVAGHVDSKTGPAVFYKLKTLKKGSKIILRSKKGEEMVFRVVGSEKYPYNDAPLEKIFGPSDKPLLNLITCTGLFSRSKGTHQERLVVTAELVPPSAA</sequence>
<feature type="compositionally biased region" description="Low complexity" evidence="3">
    <location>
        <begin position="36"/>
        <end position="99"/>
    </location>
</feature>
<gene>
    <name evidence="4" type="ORF">EAV92_23605</name>
</gene>
<keyword evidence="1" id="KW-0378">Hydrolase</keyword>
<dbReference type="RefSeq" id="WP_123043347.1">
    <property type="nucleotide sequence ID" value="NZ_CP033433.1"/>
</dbReference>
<keyword evidence="5" id="KW-1185">Reference proteome</keyword>
<dbReference type="InterPro" id="IPR005754">
    <property type="entry name" value="Sortase"/>
</dbReference>
<dbReference type="InterPro" id="IPR042001">
    <property type="entry name" value="Sortase_F"/>
</dbReference>
<dbReference type="Gene3D" id="2.40.260.10">
    <property type="entry name" value="Sortase"/>
    <property type="match status" value="1"/>
</dbReference>
<dbReference type="GO" id="GO:0016787">
    <property type="term" value="F:hydrolase activity"/>
    <property type="evidence" value="ECO:0007669"/>
    <property type="project" value="UniProtKB-KW"/>
</dbReference>
<dbReference type="Pfam" id="PF04203">
    <property type="entry name" value="Sortase"/>
    <property type="match status" value="1"/>
</dbReference>
<evidence type="ECO:0000313" key="4">
    <source>
        <dbReference type="EMBL" id="AYQ75266.1"/>
    </source>
</evidence>
<dbReference type="CDD" id="cd05829">
    <property type="entry name" value="Sortase_F"/>
    <property type="match status" value="1"/>
</dbReference>
<evidence type="ECO:0000256" key="1">
    <source>
        <dbReference type="ARBA" id="ARBA00022801"/>
    </source>
</evidence>
<feature type="active site" description="Proton donor/acceptor" evidence="2">
    <location>
        <position position="170"/>
    </location>
</feature>